<feature type="region of interest" description="Disordered" evidence="3">
    <location>
        <begin position="88"/>
        <end position="110"/>
    </location>
</feature>
<dbReference type="EMBL" id="JADCNL010000013">
    <property type="protein sequence ID" value="KAG0455620.1"/>
    <property type="molecule type" value="Genomic_DNA"/>
</dbReference>
<keyword evidence="1" id="KW-0833">Ubl conjugation pathway</keyword>
<dbReference type="Gene3D" id="1.25.10.10">
    <property type="entry name" value="Leucine-rich Repeat Variant"/>
    <property type="match status" value="2"/>
</dbReference>
<feature type="region of interest" description="Disordered" evidence="3">
    <location>
        <begin position="24"/>
        <end position="53"/>
    </location>
</feature>
<dbReference type="OrthoDB" id="1500546at2759"/>
<dbReference type="Proteomes" id="UP000636800">
    <property type="component" value="Chromosome 13"/>
</dbReference>
<dbReference type="InterPro" id="IPR016024">
    <property type="entry name" value="ARM-type_fold"/>
</dbReference>
<evidence type="ECO:0000256" key="2">
    <source>
        <dbReference type="PROSITE-ProRule" id="PRU00259"/>
    </source>
</evidence>
<dbReference type="Pfam" id="PF25598">
    <property type="entry name" value="ARM_PUB"/>
    <property type="match status" value="1"/>
</dbReference>
<evidence type="ECO:0000313" key="6">
    <source>
        <dbReference type="Proteomes" id="UP000636800"/>
    </source>
</evidence>
<organism evidence="5 6">
    <name type="scientific">Vanilla planifolia</name>
    <name type="common">Vanilla</name>
    <dbReference type="NCBI Taxonomy" id="51239"/>
    <lineage>
        <taxon>Eukaryota</taxon>
        <taxon>Viridiplantae</taxon>
        <taxon>Streptophyta</taxon>
        <taxon>Embryophyta</taxon>
        <taxon>Tracheophyta</taxon>
        <taxon>Spermatophyta</taxon>
        <taxon>Magnoliopsida</taxon>
        <taxon>Liliopsida</taxon>
        <taxon>Asparagales</taxon>
        <taxon>Orchidaceae</taxon>
        <taxon>Vanilloideae</taxon>
        <taxon>Vanilleae</taxon>
        <taxon>Vanilla</taxon>
    </lineage>
</organism>
<evidence type="ECO:0000313" key="5">
    <source>
        <dbReference type="EMBL" id="KAG0455620.1"/>
    </source>
</evidence>
<dbReference type="SUPFAM" id="SSF48371">
    <property type="entry name" value="ARM repeat"/>
    <property type="match status" value="1"/>
</dbReference>
<feature type="repeat" description="ARM" evidence="2">
    <location>
        <begin position="259"/>
        <end position="301"/>
    </location>
</feature>
<dbReference type="PANTHER" id="PTHR23315">
    <property type="entry name" value="U BOX DOMAIN-CONTAINING"/>
    <property type="match status" value="1"/>
</dbReference>
<evidence type="ECO:0000256" key="3">
    <source>
        <dbReference type="SAM" id="MobiDB-lite"/>
    </source>
</evidence>
<comment type="caution">
    <text evidence="5">The sequence shown here is derived from an EMBL/GenBank/DDBJ whole genome shotgun (WGS) entry which is preliminary data.</text>
</comment>
<accession>A0A835UBZ5</accession>
<dbReference type="InterPro" id="IPR000225">
    <property type="entry name" value="Armadillo"/>
</dbReference>
<dbReference type="PANTHER" id="PTHR23315:SF64">
    <property type="entry name" value="ARM REPEAT SUPERFAMILY PROTEIN"/>
    <property type="match status" value="1"/>
</dbReference>
<proteinExistence type="predicted"/>
<dbReference type="FunFam" id="1.25.10.10:FF:000418">
    <property type="entry name" value="U-box domain-containing protein 4"/>
    <property type="match status" value="1"/>
</dbReference>
<dbReference type="AlphaFoldDB" id="A0A835UBZ5"/>
<reference evidence="5 6" key="1">
    <citation type="journal article" date="2020" name="Nat. Food">
        <title>A phased Vanilla planifolia genome enables genetic improvement of flavour and production.</title>
        <authorList>
            <person name="Hasing T."/>
            <person name="Tang H."/>
            <person name="Brym M."/>
            <person name="Khazi F."/>
            <person name="Huang T."/>
            <person name="Chambers A.H."/>
        </authorList>
    </citation>
    <scope>NUCLEOTIDE SEQUENCE [LARGE SCALE GENOMIC DNA]</scope>
    <source>
        <tissue evidence="5">Leaf</tissue>
    </source>
</reference>
<name>A0A835UBZ5_VANPL</name>
<dbReference type="InterPro" id="IPR011989">
    <property type="entry name" value="ARM-like"/>
</dbReference>
<dbReference type="PROSITE" id="PS50176">
    <property type="entry name" value="ARM_REPEAT"/>
    <property type="match status" value="2"/>
</dbReference>
<keyword evidence="6" id="KW-1185">Reference proteome</keyword>
<evidence type="ECO:0000256" key="1">
    <source>
        <dbReference type="ARBA" id="ARBA00022786"/>
    </source>
</evidence>
<dbReference type="SMART" id="SM00185">
    <property type="entry name" value="ARM"/>
    <property type="match status" value="5"/>
</dbReference>
<dbReference type="InterPro" id="IPR058678">
    <property type="entry name" value="ARM_PUB"/>
</dbReference>
<gene>
    <name evidence="5" type="ORF">HPP92_024912</name>
</gene>
<evidence type="ECO:0000259" key="4">
    <source>
        <dbReference type="Pfam" id="PF25598"/>
    </source>
</evidence>
<feature type="repeat" description="ARM" evidence="2">
    <location>
        <begin position="177"/>
        <end position="219"/>
    </location>
</feature>
<protein>
    <recommendedName>
        <fullName evidence="4">U-box domain-containing protein</fullName>
    </recommendedName>
</protein>
<feature type="domain" description="U-box" evidence="4">
    <location>
        <begin position="149"/>
        <end position="403"/>
    </location>
</feature>
<sequence length="425" mass="44806">MYKEGPVARVDSLHVSSSIPSSYFFPTTKPHPAHPRNQSSPSPPPIRNPDVGGGSGFVIYIEKTGNTEEFKKMGRSFADVGDSSGAFSECNSDRSGEFSSPGSPISGISGGSGSGAAALHRLLLSCAADNSDEVIHGLIADIESPSASIEAKQNAAMELRLLAKHSPENRLKIARAGAVRPLISLIYHQDAVLQEIGVTAILNLSLCDENKDLIAAAGAIKPLVHALKIGTPAARENAACALLRLSQVEEQKIAIGRSGAIPNLVNLLQTGGPRAKKDASTALYSLCSTKENKIRAVQAGIIRPLLDLMADSESGMVDKAAYVLYAVIGVPEGRAAAVEEDAIPVLVEIVEVGTQRQKEISAATLLVICQESVSCRTLVSREGALPPLVALSQSGSSRAKQKVRFIPTPFGNNLTPLSCCQMEWE</sequence>